<feature type="active site" evidence="14">
    <location>
        <position position="245"/>
    </location>
</feature>
<keyword evidence="6 14" id="KW-0479">Metal-binding</keyword>
<evidence type="ECO:0000256" key="5">
    <source>
        <dbReference type="ARBA" id="ARBA00022679"/>
    </source>
</evidence>
<dbReference type="GO" id="GO:0004712">
    <property type="term" value="F:protein serine/threonine/tyrosine kinase activity"/>
    <property type="evidence" value="ECO:0007669"/>
    <property type="project" value="UniProtKB-UniRule"/>
</dbReference>
<keyword evidence="10 14" id="KW-0460">Magnesium</keyword>
<feature type="domain" description="HPr kinase/phosphorylase C-terminal" evidence="16">
    <location>
        <begin position="134"/>
        <end position="300"/>
    </location>
</feature>
<dbReference type="GO" id="GO:0000155">
    <property type="term" value="F:phosphorelay sensor kinase activity"/>
    <property type="evidence" value="ECO:0007669"/>
    <property type="project" value="InterPro"/>
</dbReference>
<dbReference type="Pfam" id="PF02603">
    <property type="entry name" value="Hpr_kinase_N"/>
    <property type="match status" value="1"/>
</dbReference>
<dbReference type="EC" id="2.7.11.-" evidence="14"/>
<feature type="domain" description="HPr(Ser) kinase/phosphorylase N-terminal" evidence="15">
    <location>
        <begin position="7"/>
        <end position="130"/>
    </location>
</feature>
<dbReference type="InterPro" id="IPR003755">
    <property type="entry name" value="HPr(Ser)_kin/Pase"/>
</dbReference>
<feature type="active site" evidence="14">
    <location>
        <position position="141"/>
    </location>
</feature>
<evidence type="ECO:0000256" key="4">
    <source>
        <dbReference type="ARBA" id="ARBA00022527"/>
    </source>
</evidence>
<keyword evidence="8 14" id="KW-0418">Kinase</keyword>
<sequence>MQEHGLKISELVTLFNLEVLNRGSDYDTALLTITDVNRPGLQFHSFYDYFDPRRLQVLGKAEITYLKGLTTEQRRKCFDDLFLYDIPALVISRGLDCFPECLESARVHERTLLRTEETTVEFTSHTIEYLNRVLAPCVTRHGVLLDISGEGVMITGDSGIGKSESAIELIMRGHRLVADDAVEIRRISNQLIGTAPEVIRHYIELRGIGVIDVRQLFGMSAIMEESRIDLVVQFEQWDETKFYDRLGIEDHHIDIMGVEIPCVTIPVRPGRNLASIVEVAAMNNRHRRYGFNAAQELAQRVDLRAEQGSRKQK</sequence>
<feature type="binding site" evidence="14">
    <location>
        <position position="163"/>
    </location>
    <ligand>
        <name>Mg(2+)</name>
        <dbReference type="ChEBI" id="CHEBI:18420"/>
    </ligand>
</feature>
<evidence type="ECO:0000256" key="3">
    <source>
        <dbReference type="ARBA" id="ARBA00006883"/>
    </source>
</evidence>
<keyword evidence="18" id="KW-1185">Reference proteome</keyword>
<keyword evidence="12 14" id="KW-0119">Carbohydrate metabolism</keyword>
<dbReference type="HAMAP" id="MF_01249">
    <property type="entry name" value="HPr_kinase"/>
    <property type="match status" value="1"/>
</dbReference>
<comment type="similarity">
    <text evidence="3 14">Belongs to the HPrK/P family.</text>
</comment>
<dbReference type="InterPro" id="IPR028979">
    <property type="entry name" value="Ser_kin/Pase_Hpr-like_N_sf"/>
</dbReference>
<feature type="region of interest" description="Important for the catalytic mechanism of both phosphorylation and dephosphorylation" evidence="14">
    <location>
        <begin position="203"/>
        <end position="212"/>
    </location>
</feature>
<dbReference type="GO" id="GO:0005524">
    <property type="term" value="F:ATP binding"/>
    <property type="evidence" value="ECO:0007669"/>
    <property type="project" value="UniProtKB-UniRule"/>
</dbReference>
<dbReference type="RefSeq" id="WP_119310931.1">
    <property type="nucleotide sequence ID" value="NZ_CAUWCU010000044.1"/>
</dbReference>
<comment type="subunit">
    <text evidence="14">Homohexamer.</text>
</comment>
<evidence type="ECO:0000259" key="16">
    <source>
        <dbReference type="Pfam" id="PF07475"/>
    </source>
</evidence>
<evidence type="ECO:0000256" key="13">
    <source>
        <dbReference type="ARBA" id="ARBA00047657"/>
    </source>
</evidence>
<dbReference type="InterPro" id="IPR011104">
    <property type="entry name" value="Hpr_kin/Pase_C"/>
</dbReference>
<dbReference type="InterPro" id="IPR027417">
    <property type="entry name" value="P-loop_NTPase"/>
</dbReference>
<evidence type="ECO:0000256" key="12">
    <source>
        <dbReference type="ARBA" id="ARBA00023277"/>
    </source>
</evidence>
<dbReference type="NCBIfam" id="TIGR00679">
    <property type="entry name" value="hpr-ser"/>
    <property type="match status" value="1"/>
</dbReference>
<dbReference type="GO" id="GO:0006109">
    <property type="term" value="P:regulation of carbohydrate metabolic process"/>
    <property type="evidence" value="ECO:0007669"/>
    <property type="project" value="UniProtKB-UniRule"/>
</dbReference>
<keyword evidence="5 14" id="KW-0808">Transferase</keyword>
<name>A0A4D7B365_9FIRM</name>
<dbReference type="Gene3D" id="3.40.50.300">
    <property type="entry name" value="P-loop containing nucleotide triphosphate hydrolases"/>
    <property type="match status" value="1"/>
</dbReference>
<evidence type="ECO:0000256" key="10">
    <source>
        <dbReference type="ARBA" id="ARBA00022842"/>
    </source>
</evidence>
<feature type="binding site" evidence="14">
    <location>
        <begin position="156"/>
        <end position="163"/>
    </location>
    <ligand>
        <name>ATP</name>
        <dbReference type="ChEBI" id="CHEBI:30616"/>
    </ligand>
</feature>
<comment type="miscellaneous">
    <text evidence="14">Both phosphorylation and phosphorolysis are carried out by the same active site and suggest a common mechanism for both reactions.</text>
</comment>
<evidence type="ECO:0000256" key="1">
    <source>
        <dbReference type="ARBA" id="ARBA00001120"/>
    </source>
</evidence>
<dbReference type="Gene3D" id="3.40.1390.20">
    <property type="entry name" value="HprK N-terminal domain-like"/>
    <property type="match status" value="1"/>
</dbReference>
<evidence type="ECO:0000256" key="6">
    <source>
        <dbReference type="ARBA" id="ARBA00022723"/>
    </source>
</evidence>
<evidence type="ECO:0000259" key="15">
    <source>
        <dbReference type="Pfam" id="PF02603"/>
    </source>
</evidence>
<evidence type="ECO:0000256" key="9">
    <source>
        <dbReference type="ARBA" id="ARBA00022840"/>
    </source>
</evidence>
<evidence type="ECO:0000256" key="14">
    <source>
        <dbReference type="HAMAP-Rule" id="MF_01249"/>
    </source>
</evidence>
<dbReference type="KEGG" id="obj:EIO64_17770"/>
<feature type="region of interest" description="Important for the catalytic mechanism of dephosphorylation" evidence="14">
    <location>
        <begin position="266"/>
        <end position="271"/>
    </location>
</feature>
<dbReference type="SUPFAM" id="SSF75138">
    <property type="entry name" value="HprK N-terminal domain-like"/>
    <property type="match status" value="1"/>
</dbReference>
<keyword evidence="4 14" id="KW-0723">Serine/threonine-protein kinase</keyword>
<comment type="cofactor">
    <cofactor evidence="2 14">
        <name>Mg(2+)</name>
        <dbReference type="ChEBI" id="CHEBI:18420"/>
    </cofactor>
</comment>
<evidence type="ECO:0000256" key="7">
    <source>
        <dbReference type="ARBA" id="ARBA00022741"/>
    </source>
</evidence>
<dbReference type="GO" id="GO:0000287">
    <property type="term" value="F:magnesium ion binding"/>
    <property type="evidence" value="ECO:0007669"/>
    <property type="project" value="UniProtKB-UniRule"/>
</dbReference>
<keyword evidence="7 14" id="KW-0547">Nucleotide-binding</keyword>
<comment type="function">
    <text evidence="14">Catalyzes the ATP- as well as the pyrophosphate-dependent phosphorylation of a specific serine residue in HPr, a phosphocarrier protein of the phosphoenolpyruvate-dependent sugar phosphotransferase system (PTS). HprK/P also catalyzes the pyrophosphate-producing, inorganic phosphate-dependent dephosphorylation (phosphorolysis) of seryl-phosphorylated HPr (P-Ser-HPr). The two antagonistic activities of HprK/P are regulated by several intracellular metabolites, which change their concentration in response to the absence or presence of rapidly metabolisable carbon sources (glucose, fructose, etc.) in the growth medium. Therefore, by controlling the phosphorylation state of HPr, HPrK/P is a sensor enzyme that plays a major role in the regulation of carbon metabolism and sugar transport: it mediates carbon catabolite repression (CCR), and regulates PTS-catalyzed carbohydrate uptake and inducer exclusion.</text>
</comment>
<gene>
    <name evidence="14 17" type="primary">hprK</name>
    <name evidence="17" type="ORF">EIO64_17770</name>
</gene>
<evidence type="ECO:0000313" key="17">
    <source>
        <dbReference type="EMBL" id="QCI60827.1"/>
    </source>
</evidence>
<comment type="catalytic activity">
    <reaction evidence="1 14">
        <text>[HPr protein]-L-serine + ATP = [HPr protein]-O-phospho-L-serine + ADP + H(+)</text>
        <dbReference type="Rhea" id="RHEA:46600"/>
        <dbReference type="Rhea" id="RHEA-COMP:11602"/>
        <dbReference type="Rhea" id="RHEA-COMP:11603"/>
        <dbReference type="ChEBI" id="CHEBI:15378"/>
        <dbReference type="ChEBI" id="CHEBI:29999"/>
        <dbReference type="ChEBI" id="CHEBI:30616"/>
        <dbReference type="ChEBI" id="CHEBI:83421"/>
        <dbReference type="ChEBI" id="CHEBI:456216"/>
    </reaction>
</comment>
<organism evidence="17 18">
    <name type="scientific">Dysosmobacter welbionis</name>
    <dbReference type="NCBI Taxonomy" id="2093857"/>
    <lineage>
        <taxon>Bacteria</taxon>
        <taxon>Bacillati</taxon>
        <taxon>Bacillota</taxon>
        <taxon>Clostridia</taxon>
        <taxon>Eubacteriales</taxon>
        <taxon>Oscillospiraceae</taxon>
        <taxon>Dysosmobacter</taxon>
    </lineage>
</organism>
<keyword evidence="11 14" id="KW-0511">Multifunctional enzyme</keyword>
<dbReference type="Proteomes" id="UP000298642">
    <property type="component" value="Chromosome"/>
</dbReference>
<dbReference type="PANTHER" id="PTHR30305:SF1">
    <property type="entry name" value="HPR KINASE_PHOSPHORYLASE"/>
    <property type="match status" value="1"/>
</dbReference>
<dbReference type="EC" id="2.7.4.-" evidence="14"/>
<dbReference type="GeneID" id="89521014"/>
<reference evidence="18" key="1">
    <citation type="submission" date="2018-12" db="EMBL/GenBank/DDBJ databases">
        <title>Dusodibacter welbiota gen. nov., sp. nov., isolated from human faeces and emended description of the Oscillibacter genus.</title>
        <authorList>
            <person name="Le Roy T."/>
            <person name="Van der Smissen P."/>
            <person name="Delzenne N."/>
            <person name="Muccioli G."/>
            <person name="Collet J.F."/>
            <person name="Cani P.D."/>
        </authorList>
    </citation>
    <scope>NUCLEOTIDE SEQUENCE [LARGE SCALE GENOMIC DNA]</scope>
    <source>
        <strain evidence="18">J115</strain>
    </source>
</reference>
<protein>
    <recommendedName>
        <fullName evidence="14">HPr kinase/phosphorylase</fullName>
        <shortName evidence="14">HPrK/P</shortName>
        <ecNumber evidence="14">2.7.11.-</ecNumber>
        <ecNumber evidence="14">2.7.4.-</ecNumber>
    </recommendedName>
    <alternativeName>
        <fullName evidence="14">HPr(Ser) kinase/phosphorylase</fullName>
    </alternativeName>
</protein>
<evidence type="ECO:0000256" key="11">
    <source>
        <dbReference type="ARBA" id="ARBA00023268"/>
    </source>
</evidence>
<dbReference type="Pfam" id="PF07475">
    <property type="entry name" value="Hpr_kinase_C"/>
    <property type="match status" value="1"/>
</dbReference>
<keyword evidence="9 14" id="KW-0067">ATP-binding</keyword>
<feature type="active site" evidence="14">
    <location>
        <position position="162"/>
    </location>
</feature>
<dbReference type="EMBL" id="CP034413">
    <property type="protein sequence ID" value="QCI60827.1"/>
    <property type="molecule type" value="Genomic_DNA"/>
</dbReference>
<feature type="active site" description="Proton acceptor; for phosphorylation activity. Proton donor; for dephosphorylation activity" evidence="14">
    <location>
        <position position="180"/>
    </location>
</feature>
<dbReference type="FunFam" id="3.40.50.300:FF:000174">
    <property type="entry name" value="HPr kinase/phosphorylase"/>
    <property type="match status" value="1"/>
</dbReference>
<dbReference type="SUPFAM" id="SSF53795">
    <property type="entry name" value="PEP carboxykinase-like"/>
    <property type="match status" value="1"/>
</dbReference>
<dbReference type="PANTHER" id="PTHR30305">
    <property type="entry name" value="PROTEIN YJDM-RELATED"/>
    <property type="match status" value="1"/>
</dbReference>
<evidence type="ECO:0000256" key="2">
    <source>
        <dbReference type="ARBA" id="ARBA00001946"/>
    </source>
</evidence>
<comment type="domain">
    <text evidence="14">The Walker A ATP-binding motif also binds Pi and PPi.</text>
</comment>
<proteinExistence type="inferred from homology"/>
<dbReference type="CDD" id="cd01918">
    <property type="entry name" value="HprK_C"/>
    <property type="match status" value="1"/>
</dbReference>
<evidence type="ECO:0000313" key="18">
    <source>
        <dbReference type="Proteomes" id="UP000298642"/>
    </source>
</evidence>
<accession>A0A4D7B365</accession>
<evidence type="ECO:0000256" key="8">
    <source>
        <dbReference type="ARBA" id="ARBA00022777"/>
    </source>
</evidence>
<comment type="catalytic activity">
    <reaction evidence="13 14">
        <text>[HPr protein]-O-phospho-L-serine + phosphate + H(+) = [HPr protein]-L-serine + diphosphate</text>
        <dbReference type="Rhea" id="RHEA:46604"/>
        <dbReference type="Rhea" id="RHEA-COMP:11602"/>
        <dbReference type="Rhea" id="RHEA-COMP:11603"/>
        <dbReference type="ChEBI" id="CHEBI:15378"/>
        <dbReference type="ChEBI" id="CHEBI:29999"/>
        <dbReference type="ChEBI" id="CHEBI:33019"/>
        <dbReference type="ChEBI" id="CHEBI:43474"/>
        <dbReference type="ChEBI" id="CHEBI:83421"/>
    </reaction>
</comment>
<dbReference type="InterPro" id="IPR011126">
    <property type="entry name" value="Hpr_kin/Pase_Hpr_N"/>
</dbReference>
<dbReference type="GO" id="GO:0004674">
    <property type="term" value="F:protein serine/threonine kinase activity"/>
    <property type="evidence" value="ECO:0007669"/>
    <property type="project" value="UniProtKB-KW"/>
</dbReference>
<feature type="binding site" evidence="14">
    <location>
        <position position="204"/>
    </location>
    <ligand>
        <name>Mg(2+)</name>
        <dbReference type="ChEBI" id="CHEBI:18420"/>
    </ligand>
</feature>
<dbReference type="AlphaFoldDB" id="A0A4D7B365"/>